<evidence type="ECO:0000313" key="2">
    <source>
        <dbReference type="Proteomes" id="UP001218170"/>
    </source>
</evidence>
<accession>A0ABT5SLZ3</accession>
<comment type="caution">
    <text evidence="1">The sequence shown here is derived from an EMBL/GenBank/DDBJ whole genome shotgun (WGS) entry which is preliminary data.</text>
</comment>
<keyword evidence="2" id="KW-1185">Reference proteome</keyword>
<name>A0ABT5SLZ3_9MICO</name>
<reference evidence="1 2" key="1">
    <citation type="submission" date="2023-02" db="EMBL/GenBank/DDBJ databases">
        <title>Study of novel species of the Microbacterium genus.</title>
        <authorList>
            <person name="Arroyo-Herrera I."/>
            <person name="Roman-Ponce B."/>
            <person name="Vasquez-Murrieta M.S."/>
        </authorList>
    </citation>
    <scope>NUCLEOTIDE SEQUENCE [LARGE SCALE GENOMIC DNA]</scope>
    <source>
        <strain evidence="1 2">NE1TT3</strain>
    </source>
</reference>
<protein>
    <submittedName>
        <fullName evidence="1">Uncharacterized protein</fullName>
    </submittedName>
</protein>
<proteinExistence type="predicted"/>
<dbReference type="EMBL" id="JAQZCI010000064">
    <property type="protein sequence ID" value="MDD7963696.1"/>
    <property type="molecule type" value="Genomic_DNA"/>
</dbReference>
<evidence type="ECO:0000313" key="1">
    <source>
        <dbReference type="EMBL" id="MDD7963696.1"/>
    </source>
</evidence>
<sequence>GLVTDTYPYDSQYRIAMGQGCPDTSGCDSAYYGFFNQVYGAARQLRRYENPPGTSNFFTWYAPGRTWNILYHPPALVNGQWVDQ</sequence>
<feature type="non-terminal residue" evidence="1">
    <location>
        <position position="1"/>
    </location>
</feature>
<gene>
    <name evidence="1" type="ORF">PUW80_15230</name>
</gene>
<organism evidence="1 2">
    <name type="scientific">Microbacterium thalli</name>
    <dbReference type="NCBI Taxonomy" id="3027921"/>
    <lineage>
        <taxon>Bacteria</taxon>
        <taxon>Bacillati</taxon>
        <taxon>Actinomycetota</taxon>
        <taxon>Actinomycetes</taxon>
        <taxon>Micrococcales</taxon>
        <taxon>Microbacteriaceae</taxon>
        <taxon>Microbacterium</taxon>
    </lineage>
</organism>
<feature type="non-terminal residue" evidence="1">
    <location>
        <position position="84"/>
    </location>
</feature>
<dbReference type="Proteomes" id="UP001218170">
    <property type="component" value="Unassembled WGS sequence"/>
</dbReference>